<comment type="subcellular location">
    <subcellularLocation>
        <location evidence="1">Secreted</location>
    </subcellularLocation>
</comment>
<accession>A0ABD1JQ31</accession>
<feature type="chain" id="PRO_5044747961" description="Ig-like domain-containing protein" evidence="8">
    <location>
        <begin position="31"/>
        <end position="1307"/>
    </location>
</feature>
<keyword evidence="2" id="KW-0964">Secreted</keyword>
<dbReference type="InterPro" id="IPR013098">
    <property type="entry name" value="Ig_I-set"/>
</dbReference>
<dbReference type="InterPro" id="IPR036383">
    <property type="entry name" value="TSP1_rpt_sf"/>
</dbReference>
<dbReference type="Gene3D" id="2.60.120.830">
    <property type="match status" value="1"/>
</dbReference>
<feature type="region of interest" description="Disordered" evidence="7">
    <location>
        <begin position="1067"/>
        <end position="1141"/>
    </location>
</feature>
<keyword evidence="3 8" id="KW-0732">Signal</keyword>
<name>A0ABD1JQ31_9TELE</name>
<evidence type="ECO:0000256" key="7">
    <source>
        <dbReference type="SAM" id="MobiDB-lite"/>
    </source>
</evidence>
<feature type="region of interest" description="Disordered" evidence="7">
    <location>
        <begin position="1280"/>
        <end position="1307"/>
    </location>
</feature>
<evidence type="ECO:0000256" key="2">
    <source>
        <dbReference type="ARBA" id="ARBA00022525"/>
    </source>
</evidence>
<dbReference type="Proteomes" id="UP001591681">
    <property type="component" value="Unassembled WGS sequence"/>
</dbReference>
<dbReference type="InterPro" id="IPR013273">
    <property type="entry name" value="ADAMTS/ADAMTS-like"/>
</dbReference>
<feature type="region of interest" description="Disordered" evidence="7">
    <location>
        <begin position="1012"/>
        <end position="1043"/>
    </location>
</feature>
<evidence type="ECO:0000256" key="4">
    <source>
        <dbReference type="ARBA" id="ARBA00022737"/>
    </source>
</evidence>
<keyword evidence="4" id="KW-0677">Repeat</keyword>
<evidence type="ECO:0000256" key="1">
    <source>
        <dbReference type="ARBA" id="ARBA00004613"/>
    </source>
</evidence>
<dbReference type="FunFam" id="2.20.100.10:FF:000025">
    <property type="entry name" value="ADAMTS like 1"/>
    <property type="match status" value="1"/>
</dbReference>
<dbReference type="InterPro" id="IPR003598">
    <property type="entry name" value="Ig_sub2"/>
</dbReference>
<dbReference type="FunFam" id="2.20.100.10:FF:000009">
    <property type="entry name" value="ADAMTS-like protein 3 isoform A"/>
    <property type="match status" value="1"/>
</dbReference>
<reference evidence="10 11" key="1">
    <citation type="submission" date="2024-09" db="EMBL/GenBank/DDBJ databases">
        <title>A chromosome-level genome assembly of Gray's grenadier anchovy, Coilia grayii.</title>
        <authorList>
            <person name="Fu Z."/>
        </authorList>
    </citation>
    <scope>NUCLEOTIDE SEQUENCE [LARGE SCALE GENOMIC DNA]</scope>
    <source>
        <strain evidence="10">G4</strain>
        <tissue evidence="10">Muscle</tissue>
    </source>
</reference>
<feature type="compositionally biased region" description="Polar residues" evidence="7">
    <location>
        <begin position="1012"/>
        <end position="1040"/>
    </location>
</feature>
<dbReference type="Pfam" id="PF00090">
    <property type="entry name" value="TSP_1"/>
    <property type="match status" value="1"/>
</dbReference>
<dbReference type="FunFam" id="2.60.40.10:FF:000487">
    <property type="entry name" value="ADAMTS-like 3 isoform 1"/>
    <property type="match status" value="1"/>
</dbReference>
<dbReference type="SMART" id="SM00408">
    <property type="entry name" value="IGc2"/>
    <property type="match status" value="2"/>
</dbReference>
<dbReference type="SUPFAM" id="SSF82895">
    <property type="entry name" value="TSP-1 type 1 repeat"/>
    <property type="match status" value="9"/>
</dbReference>
<keyword evidence="11" id="KW-1185">Reference proteome</keyword>
<dbReference type="Gene3D" id="2.20.100.10">
    <property type="entry name" value="Thrombospondin type-1 (TSP1) repeat"/>
    <property type="match status" value="9"/>
</dbReference>
<evidence type="ECO:0000256" key="5">
    <source>
        <dbReference type="ARBA" id="ARBA00023157"/>
    </source>
</evidence>
<dbReference type="InterPro" id="IPR000884">
    <property type="entry name" value="TSP1_rpt"/>
</dbReference>
<dbReference type="InterPro" id="IPR036179">
    <property type="entry name" value="Ig-like_dom_sf"/>
</dbReference>
<dbReference type="Pfam" id="PF07679">
    <property type="entry name" value="I-set"/>
    <property type="match status" value="1"/>
</dbReference>
<dbReference type="FunFam" id="2.20.100.10:FF:000005">
    <property type="entry name" value="ADAM metallopeptidase with thrombospondin type 1 motif 9"/>
    <property type="match status" value="1"/>
</dbReference>
<dbReference type="InterPro" id="IPR007110">
    <property type="entry name" value="Ig-like_dom"/>
</dbReference>
<feature type="domain" description="Ig-like" evidence="9">
    <location>
        <begin position="857"/>
        <end position="953"/>
    </location>
</feature>
<dbReference type="SMART" id="SM00409">
    <property type="entry name" value="IG"/>
    <property type="match status" value="1"/>
</dbReference>
<dbReference type="InterPro" id="IPR013783">
    <property type="entry name" value="Ig-like_fold"/>
</dbReference>
<dbReference type="Pfam" id="PF19236">
    <property type="entry name" value="ADAMTS_CR_3"/>
    <property type="match status" value="1"/>
</dbReference>
<evidence type="ECO:0000256" key="6">
    <source>
        <dbReference type="PIRSR" id="PIRSR613273-3"/>
    </source>
</evidence>
<dbReference type="PRINTS" id="PR01857">
    <property type="entry name" value="ADAMTSFAMILY"/>
</dbReference>
<dbReference type="PROSITE" id="PS50835">
    <property type="entry name" value="IG_LIKE"/>
    <property type="match status" value="2"/>
</dbReference>
<organism evidence="10 11">
    <name type="scientific">Coilia grayii</name>
    <name type="common">Gray's grenadier anchovy</name>
    <dbReference type="NCBI Taxonomy" id="363190"/>
    <lineage>
        <taxon>Eukaryota</taxon>
        <taxon>Metazoa</taxon>
        <taxon>Chordata</taxon>
        <taxon>Craniata</taxon>
        <taxon>Vertebrata</taxon>
        <taxon>Euteleostomi</taxon>
        <taxon>Actinopterygii</taxon>
        <taxon>Neopterygii</taxon>
        <taxon>Teleostei</taxon>
        <taxon>Clupei</taxon>
        <taxon>Clupeiformes</taxon>
        <taxon>Clupeoidei</taxon>
        <taxon>Engraulidae</taxon>
        <taxon>Coilinae</taxon>
        <taxon>Coilia</taxon>
    </lineage>
</organism>
<dbReference type="InterPro" id="IPR045371">
    <property type="entry name" value="ADAMTS_CR_3"/>
</dbReference>
<dbReference type="GO" id="GO:0005576">
    <property type="term" value="C:extracellular region"/>
    <property type="evidence" value="ECO:0007669"/>
    <property type="project" value="UniProtKB-SubCell"/>
</dbReference>
<comment type="caution">
    <text evidence="10">The sequence shown here is derived from an EMBL/GenBank/DDBJ whole genome shotgun (WGS) entry which is preliminary data.</text>
</comment>
<dbReference type="SUPFAM" id="SSF48726">
    <property type="entry name" value="Immunoglobulin"/>
    <property type="match status" value="2"/>
</dbReference>
<dbReference type="InterPro" id="IPR003599">
    <property type="entry name" value="Ig_sub"/>
</dbReference>
<dbReference type="InterPro" id="IPR050439">
    <property type="entry name" value="ADAMTS_ADAMTS-like"/>
</dbReference>
<protein>
    <recommendedName>
        <fullName evidence="9">Ig-like domain-containing protein</fullName>
    </recommendedName>
</protein>
<dbReference type="Gene3D" id="2.60.40.10">
    <property type="entry name" value="Immunoglobulins"/>
    <property type="match status" value="2"/>
</dbReference>
<evidence type="ECO:0000313" key="11">
    <source>
        <dbReference type="Proteomes" id="UP001591681"/>
    </source>
</evidence>
<feature type="disulfide bond" evidence="6">
    <location>
        <begin position="74"/>
        <end position="80"/>
    </location>
</feature>
<dbReference type="SMART" id="SM00209">
    <property type="entry name" value="TSP1"/>
    <property type="match status" value="9"/>
</dbReference>
<evidence type="ECO:0000256" key="8">
    <source>
        <dbReference type="SAM" id="SignalP"/>
    </source>
</evidence>
<dbReference type="Pfam" id="PF19030">
    <property type="entry name" value="TSP1_ADAMTS"/>
    <property type="match status" value="8"/>
</dbReference>
<feature type="disulfide bond" evidence="6">
    <location>
        <begin position="63"/>
        <end position="95"/>
    </location>
</feature>
<evidence type="ECO:0000313" key="10">
    <source>
        <dbReference type="EMBL" id="KAL2088974.1"/>
    </source>
</evidence>
<dbReference type="PANTHER" id="PTHR13723:SF169">
    <property type="entry name" value="ADAMTS-LIKE PROTEIN 3"/>
    <property type="match status" value="1"/>
</dbReference>
<gene>
    <name evidence="10" type="ORF">ACEWY4_015873</name>
</gene>
<keyword evidence="5 6" id="KW-1015">Disulfide bond</keyword>
<feature type="compositionally biased region" description="Basic residues" evidence="7">
    <location>
        <begin position="1126"/>
        <end position="1138"/>
    </location>
</feature>
<dbReference type="PROSITE" id="PS50092">
    <property type="entry name" value="TSP1"/>
    <property type="match status" value="9"/>
</dbReference>
<feature type="signal peptide" evidence="8">
    <location>
        <begin position="1"/>
        <end position="30"/>
    </location>
</feature>
<feature type="domain" description="Ig-like" evidence="9">
    <location>
        <begin position="1128"/>
        <end position="1186"/>
    </location>
</feature>
<proteinExistence type="predicted"/>
<sequence length="1307" mass="144438">MTMMKMKMKMMMMMMMMMMMLMMFMGSLLSVCSFQASRTTRSDEDRDAGWDAWGTWSECSRTCGGGASYSLRRCLNGGNCDGRNIRYRTCSNMDCPKESGDFRAQQCSAHNDIKYQGQTHEWVPVINDPASPCALKCQARGKSLVLELAPKVLDGTRCRTDSFDMCISGICQDVGCDRQLGSNAKEDNCGVCAGDGSTCRLVRGQTLAHVSPDEPVKTMMEIPLGSRNLRITAKGPDVIIVELQTAQGRLEEHVLSAPGWHVLGNTSVDFQRSPDRQTLRSPGPLAADFTIKVRYAAPRDTVLQFMFYQPIRYQWRETDYFPCSVSCGGGYQLNSAECTDIRSNKVLPEHHCESYPENTKPKPKLKECNMDPCPESDGFKEVMPYDHFQPLPRWEQNPWTMCSVSCGGGAQERSVVCVEEDVHGQFAQVEEWKCTHSPRPTTQQTCNTFSCPQWTAMEWSQCTVTCGRGLRYRVVLCIDHQGQHTGGCNVRSKPHVKEDCLVPIACHKPRESLPVEAKLPWLKQAHELEEPKATSEEPTFIPGPWSPCSTSCGPGLQKRWVKCRVLLSFTRAEVDLPDEECDGEKPALQRRCELEPCVGSPAPPQDRDGQQGPQWGYRKFSPCSKSCGGGTQIFVARCLNGGRVVSGGLCDSASRPRVMMRVCNPEPCGVRWEVSQWSRCSATCGVGLQIRQVHCVQNGMEKMPDKDCKESKPSEVQACNQVDCPPAWETEDWQKCSHTCGGGKQSRKVYCKQRLGTGSFQKQNDAACKGVKPTAHRPCATDDCLTPRLEGGEWSKCSVTCGTGVQRRQAVCRRQTPSGHQVTLSAVACRGMTLPPLTRSCRMGPCKKDRLPVKTCPQILSIPRTYIQTRPEKRLHFTVGGRAYLLPKTSVVIKCPVRHTSKSLIRWLKDGKTLPSSKRVGITKSGALRIYNLEASDIGVYRCVAYTATARFVLQLIGSDNKILEHPEGKGFLLDADDPVAALGDNWWLPRCVDHNLLIPGWQQQSEFYVPEGQSQGTGSLRTLSNSVRSSRGSQGTIPQTPDRLEASVVHGAFSLLPAHYSELTKNISSPEDSAGTRDKLSTQRKLVIEGPSKKGEGSKEAGGPRNKHQDKMANSSERAADKDRKSPKKATVTRHEHHGPLMSFQRDLKIHVGRVAYLTNATRSLSLLCPVHGVPQPTVTWTKDGAPLQYRDSPFHLFAWSVICLGQLTPPLLSLRRAEAKSQQQPGRLQIGGLNLIPHTGGILANAPWQLERVSQPGSDWTLEGFLLVIRVILEPVENTGNTREGGSAPRVPSAAGPISSHVGAT</sequence>
<dbReference type="PANTHER" id="PTHR13723">
    <property type="entry name" value="ADAMTS A DISINTEGRIN AND METALLOPROTEASE WITH THROMBOSPONDIN MOTIFS PROTEASE"/>
    <property type="match status" value="1"/>
</dbReference>
<feature type="disulfide bond" evidence="6">
    <location>
        <begin position="59"/>
        <end position="90"/>
    </location>
</feature>
<evidence type="ECO:0000259" key="9">
    <source>
        <dbReference type="PROSITE" id="PS50835"/>
    </source>
</evidence>
<evidence type="ECO:0000256" key="3">
    <source>
        <dbReference type="ARBA" id="ARBA00022729"/>
    </source>
</evidence>
<dbReference type="EMBL" id="JBHFQA010000013">
    <property type="protein sequence ID" value="KAL2088974.1"/>
    <property type="molecule type" value="Genomic_DNA"/>
</dbReference>